<protein>
    <submittedName>
        <fullName evidence="2">Uncharacterized protein</fullName>
    </submittedName>
</protein>
<organism evidence="2 3">
    <name type="scientific">Pinctada imbricata</name>
    <name type="common">Atlantic pearl-oyster</name>
    <name type="synonym">Pinctada martensii</name>
    <dbReference type="NCBI Taxonomy" id="66713"/>
    <lineage>
        <taxon>Eukaryota</taxon>
        <taxon>Metazoa</taxon>
        <taxon>Spiralia</taxon>
        <taxon>Lophotrochozoa</taxon>
        <taxon>Mollusca</taxon>
        <taxon>Bivalvia</taxon>
        <taxon>Autobranchia</taxon>
        <taxon>Pteriomorphia</taxon>
        <taxon>Pterioida</taxon>
        <taxon>Pterioidea</taxon>
        <taxon>Pteriidae</taxon>
        <taxon>Pinctada</taxon>
    </lineage>
</organism>
<evidence type="ECO:0000256" key="1">
    <source>
        <dbReference type="SAM" id="MobiDB-lite"/>
    </source>
</evidence>
<reference evidence="2" key="1">
    <citation type="submission" date="2019-08" db="EMBL/GenBank/DDBJ databases">
        <title>The improved chromosome-level genome for the pearl oyster Pinctada fucata martensii using PacBio sequencing and Hi-C.</title>
        <authorList>
            <person name="Zheng Z."/>
        </authorList>
    </citation>
    <scope>NUCLEOTIDE SEQUENCE</scope>
    <source>
        <strain evidence="2">ZZ-2019</strain>
        <tissue evidence="2">Adductor muscle</tissue>
    </source>
</reference>
<dbReference type="EMBL" id="VSWD01000003">
    <property type="protein sequence ID" value="KAK3106419.1"/>
    <property type="molecule type" value="Genomic_DNA"/>
</dbReference>
<evidence type="ECO:0000313" key="3">
    <source>
        <dbReference type="Proteomes" id="UP001186944"/>
    </source>
</evidence>
<dbReference type="AlphaFoldDB" id="A0AA89CA57"/>
<comment type="caution">
    <text evidence="2">The sequence shown here is derived from an EMBL/GenBank/DDBJ whole genome shotgun (WGS) entry which is preliminary data.</text>
</comment>
<proteinExistence type="predicted"/>
<keyword evidence="3" id="KW-1185">Reference proteome</keyword>
<dbReference type="PANTHER" id="PTHR37445:SF3">
    <property type="entry name" value="ZINC FINGER PHD-TYPE DOMAIN-CONTAINING PROTEIN"/>
    <property type="match status" value="1"/>
</dbReference>
<name>A0AA89CA57_PINIB</name>
<feature type="compositionally biased region" description="Basic and acidic residues" evidence="1">
    <location>
        <begin position="22"/>
        <end position="32"/>
    </location>
</feature>
<dbReference type="Gene3D" id="3.30.70.1820">
    <property type="entry name" value="L1 transposable element, RRM domain"/>
    <property type="match status" value="1"/>
</dbReference>
<dbReference type="Proteomes" id="UP001186944">
    <property type="component" value="Unassembled WGS sequence"/>
</dbReference>
<sequence length="310" mass="35332">MAADPAKYFSANKLPSKTKGKSGKEPPNKRTCSELSDTSMEELNLILSDLDEIKIAMKNTVTKSDLTDVVKSIVKEMLDQYKKDTEDRIESVEKDYKERCGKLEDKIDGLCLEVEHLREVLAQRDAAIRNLTASLDGVTRIAESAHQKSNYNEQYSRKNNIKIYGMTESRDEDTTSAVCKILKDCAKVDLTKDEILAAHRLPSKVEGATRPVILKVKNSDIKSRIMKQRSTVKSANKGLRLADDVTYLNSRLIQRLNDHEEISQAWYFNGSVFAKPVDSDRRIKFDINDDIAIKLRQKNRRPSNRNPMHR</sequence>
<feature type="region of interest" description="Disordered" evidence="1">
    <location>
        <begin position="1"/>
        <end position="35"/>
    </location>
</feature>
<gene>
    <name evidence="2" type="ORF">FSP39_019542</name>
</gene>
<dbReference type="PANTHER" id="PTHR37445">
    <property type="entry name" value="PROTEIN CBG24663"/>
    <property type="match status" value="1"/>
</dbReference>
<accession>A0AA89CA57</accession>
<evidence type="ECO:0000313" key="2">
    <source>
        <dbReference type="EMBL" id="KAK3106419.1"/>
    </source>
</evidence>